<dbReference type="GO" id="GO:0032993">
    <property type="term" value="C:protein-DNA complex"/>
    <property type="evidence" value="ECO:0007669"/>
    <property type="project" value="TreeGrafter"/>
</dbReference>
<evidence type="ECO:0000256" key="4">
    <source>
        <dbReference type="ARBA" id="ARBA00023125"/>
    </source>
</evidence>
<dbReference type="PANTHER" id="PTHR48111:SF2">
    <property type="entry name" value="RESPONSE REGULATOR SAER"/>
    <property type="match status" value="1"/>
</dbReference>
<keyword evidence="2" id="KW-0902">Two-component regulatory system</keyword>
<dbReference type="CDD" id="cd00383">
    <property type="entry name" value="trans_reg_C"/>
    <property type="match status" value="1"/>
</dbReference>
<evidence type="ECO:0000256" key="8">
    <source>
        <dbReference type="PROSITE-ProRule" id="PRU01091"/>
    </source>
</evidence>
<evidence type="ECO:0000256" key="7">
    <source>
        <dbReference type="PROSITE-ProRule" id="PRU00169"/>
    </source>
</evidence>
<dbReference type="FunFam" id="1.10.10.10:FF:000018">
    <property type="entry name" value="DNA-binding response regulator ResD"/>
    <property type="match status" value="1"/>
</dbReference>
<dbReference type="CDD" id="cd17574">
    <property type="entry name" value="REC_OmpR"/>
    <property type="match status" value="1"/>
</dbReference>
<evidence type="ECO:0000259" key="10">
    <source>
        <dbReference type="PROSITE" id="PS51755"/>
    </source>
</evidence>
<feature type="DNA-binding region" description="OmpR/PhoB-type" evidence="8">
    <location>
        <begin position="127"/>
        <end position="227"/>
    </location>
</feature>
<dbReference type="Gene3D" id="6.10.250.690">
    <property type="match status" value="1"/>
</dbReference>
<dbReference type="GO" id="GO:0006355">
    <property type="term" value="P:regulation of DNA-templated transcription"/>
    <property type="evidence" value="ECO:0007669"/>
    <property type="project" value="InterPro"/>
</dbReference>
<dbReference type="Gene3D" id="3.40.50.2300">
    <property type="match status" value="1"/>
</dbReference>
<dbReference type="InterPro" id="IPR039420">
    <property type="entry name" value="WalR-like"/>
</dbReference>
<dbReference type="PROSITE" id="PS51755">
    <property type="entry name" value="OMPR_PHOB"/>
    <property type="match status" value="1"/>
</dbReference>
<feature type="domain" description="OmpR/PhoB-type" evidence="10">
    <location>
        <begin position="127"/>
        <end position="227"/>
    </location>
</feature>
<dbReference type="Pfam" id="PF00486">
    <property type="entry name" value="Trans_reg_C"/>
    <property type="match status" value="1"/>
</dbReference>
<dbReference type="Proteomes" id="UP000193669">
    <property type="component" value="Unassembled WGS sequence"/>
</dbReference>
<dbReference type="AlphaFoldDB" id="A0A1X1HAE0"/>
<feature type="modified residue" description="4-aspartylphosphate" evidence="7">
    <location>
        <position position="53"/>
    </location>
</feature>
<protein>
    <submittedName>
        <fullName evidence="11">DNA-binding response regulator</fullName>
    </submittedName>
</protein>
<keyword evidence="5" id="KW-0010">Activator</keyword>
<organism evidence="11 12">
    <name type="scientific">Streptococcus oralis subsp. oralis</name>
    <dbReference type="NCBI Taxonomy" id="1891914"/>
    <lineage>
        <taxon>Bacteria</taxon>
        <taxon>Bacillati</taxon>
        <taxon>Bacillota</taxon>
        <taxon>Bacilli</taxon>
        <taxon>Lactobacillales</taxon>
        <taxon>Streptococcaceae</taxon>
        <taxon>Streptococcus</taxon>
    </lineage>
</organism>
<keyword evidence="4 8" id="KW-0238">DNA-binding</keyword>
<keyword evidence="6" id="KW-0804">Transcription</keyword>
<keyword evidence="1 7" id="KW-0597">Phosphoprotein</keyword>
<evidence type="ECO:0000313" key="12">
    <source>
        <dbReference type="Proteomes" id="UP000193669"/>
    </source>
</evidence>
<evidence type="ECO:0000313" key="11">
    <source>
        <dbReference type="EMBL" id="ORO57384.1"/>
    </source>
</evidence>
<dbReference type="InterPro" id="IPR011006">
    <property type="entry name" value="CheY-like_superfamily"/>
</dbReference>
<proteinExistence type="predicted"/>
<dbReference type="InterPro" id="IPR001789">
    <property type="entry name" value="Sig_transdc_resp-reg_receiver"/>
</dbReference>
<dbReference type="SMART" id="SM00448">
    <property type="entry name" value="REC"/>
    <property type="match status" value="1"/>
</dbReference>
<dbReference type="GO" id="GO:0005829">
    <property type="term" value="C:cytosol"/>
    <property type="evidence" value="ECO:0007669"/>
    <property type="project" value="TreeGrafter"/>
</dbReference>
<dbReference type="PROSITE" id="PS50110">
    <property type="entry name" value="RESPONSE_REGULATORY"/>
    <property type="match status" value="1"/>
</dbReference>
<comment type="caution">
    <text evidence="11">The sequence shown here is derived from an EMBL/GenBank/DDBJ whole genome shotgun (WGS) entry which is preliminary data.</text>
</comment>
<evidence type="ECO:0000259" key="9">
    <source>
        <dbReference type="PROSITE" id="PS50110"/>
    </source>
</evidence>
<dbReference type="RefSeq" id="WP_049519128.1">
    <property type="nucleotide sequence ID" value="NZ_NCUK01000011.1"/>
</dbReference>
<dbReference type="GO" id="GO:0000976">
    <property type="term" value="F:transcription cis-regulatory region binding"/>
    <property type="evidence" value="ECO:0007669"/>
    <property type="project" value="TreeGrafter"/>
</dbReference>
<evidence type="ECO:0000256" key="2">
    <source>
        <dbReference type="ARBA" id="ARBA00023012"/>
    </source>
</evidence>
<evidence type="ECO:0000256" key="1">
    <source>
        <dbReference type="ARBA" id="ARBA00022553"/>
    </source>
</evidence>
<dbReference type="PANTHER" id="PTHR48111">
    <property type="entry name" value="REGULATOR OF RPOS"/>
    <property type="match status" value="1"/>
</dbReference>
<reference evidence="11 12" key="1">
    <citation type="journal article" date="2016" name="Eur. J. Clin. Microbiol. Infect. Dis.">
        <title>Whole genome sequencing as a tool for phylogenetic analysis of clinical strains of Mitis group streptococci.</title>
        <authorList>
            <person name="Rasmussen L.H."/>
            <person name="Dargis R."/>
            <person name="Hojholt K."/>
            <person name="Christensen J.J."/>
            <person name="Skovgaard O."/>
            <person name="Justesen U.S."/>
            <person name="Rosenvinge F.S."/>
            <person name="Moser C."/>
            <person name="Lukjancenko O."/>
            <person name="Rasmussen S."/>
            <person name="Nielsen X.C."/>
        </authorList>
    </citation>
    <scope>NUCLEOTIDE SEQUENCE [LARGE SCALE GENOMIC DNA]</scope>
    <source>
        <strain evidence="11 12">RH_57980_07</strain>
    </source>
</reference>
<dbReference type="SMART" id="SM00862">
    <property type="entry name" value="Trans_reg_C"/>
    <property type="match status" value="1"/>
</dbReference>
<keyword evidence="3" id="KW-0805">Transcription regulation</keyword>
<dbReference type="InterPro" id="IPR001867">
    <property type="entry name" value="OmpR/PhoB-type_DNA-bd"/>
</dbReference>
<dbReference type="InterPro" id="IPR036388">
    <property type="entry name" value="WH-like_DNA-bd_sf"/>
</dbReference>
<sequence>MKKTILLVDDEIDILDIQNRYLIQAGYDVLVAHDGKEGLELFRKKSIDLIITDIMMPNMDGYDFISEVQYIAPDQPFLFTTAKTSEQDKIYGLSLGADDFIVKPFSPRELVLRVNNILRRLSRGRETEQIEFGDLVINHVTHEVRIGDQPLELTVKSFELLWILASNPERVFSKTELYEKVWQEDYVDDTNTLNVHIHALRQELTKYTNSNAPSIKTVWGLGYKMEKPRGRK</sequence>
<gene>
    <name evidence="11" type="ORF">B7721_00920</name>
</gene>
<evidence type="ECO:0000256" key="3">
    <source>
        <dbReference type="ARBA" id="ARBA00023015"/>
    </source>
</evidence>
<feature type="domain" description="Response regulatory" evidence="9">
    <location>
        <begin position="4"/>
        <end position="118"/>
    </location>
</feature>
<evidence type="ECO:0000256" key="6">
    <source>
        <dbReference type="ARBA" id="ARBA00023163"/>
    </source>
</evidence>
<evidence type="ECO:0000256" key="5">
    <source>
        <dbReference type="ARBA" id="ARBA00023159"/>
    </source>
</evidence>
<dbReference type="EMBL" id="NCUK01000011">
    <property type="protein sequence ID" value="ORO57384.1"/>
    <property type="molecule type" value="Genomic_DNA"/>
</dbReference>
<dbReference type="SUPFAM" id="SSF52172">
    <property type="entry name" value="CheY-like"/>
    <property type="match status" value="1"/>
</dbReference>
<dbReference type="Pfam" id="PF00072">
    <property type="entry name" value="Response_reg"/>
    <property type="match status" value="1"/>
</dbReference>
<dbReference type="Gene3D" id="1.10.10.10">
    <property type="entry name" value="Winged helix-like DNA-binding domain superfamily/Winged helix DNA-binding domain"/>
    <property type="match status" value="1"/>
</dbReference>
<name>A0A1X1HAE0_STROR</name>
<dbReference type="GO" id="GO:0000156">
    <property type="term" value="F:phosphorelay response regulator activity"/>
    <property type="evidence" value="ECO:0007669"/>
    <property type="project" value="TreeGrafter"/>
</dbReference>
<accession>A0A1X1HAE0</accession>